<reference evidence="1" key="1">
    <citation type="submission" date="2018-06" db="EMBL/GenBank/DDBJ databases">
        <authorList>
            <person name="O'Rourke A."/>
        </authorList>
    </citation>
    <scope>NUCLEOTIDE SEQUENCE</scope>
    <source>
        <strain evidence="1">132550021-3</strain>
    </source>
</reference>
<evidence type="ECO:0000313" key="1">
    <source>
        <dbReference type="EMBL" id="MBX3891495.1"/>
    </source>
</evidence>
<name>A0AAW4Q787_RALPI</name>
<accession>A0AAW4Q787</accession>
<dbReference type="AlphaFoldDB" id="A0AAW4Q787"/>
<dbReference type="EMBL" id="QGBI01000015">
    <property type="protein sequence ID" value="MBX3891495.1"/>
    <property type="molecule type" value="Genomic_DNA"/>
</dbReference>
<dbReference type="Proteomes" id="UP001199322">
    <property type="component" value="Unassembled WGS sequence"/>
</dbReference>
<organism evidence="1 2">
    <name type="scientific">Ralstonia pickettii</name>
    <name type="common">Burkholderia pickettii</name>
    <dbReference type="NCBI Taxonomy" id="329"/>
    <lineage>
        <taxon>Bacteria</taxon>
        <taxon>Pseudomonadati</taxon>
        <taxon>Pseudomonadota</taxon>
        <taxon>Betaproteobacteria</taxon>
        <taxon>Burkholderiales</taxon>
        <taxon>Burkholderiaceae</taxon>
        <taxon>Ralstonia</taxon>
    </lineage>
</organism>
<proteinExistence type="predicted"/>
<protein>
    <submittedName>
        <fullName evidence="1">Uncharacterized protein</fullName>
    </submittedName>
</protein>
<evidence type="ECO:0000313" key="2">
    <source>
        <dbReference type="Proteomes" id="UP001199322"/>
    </source>
</evidence>
<gene>
    <name evidence="1" type="ORF">DEE74_16660</name>
</gene>
<dbReference type="RefSeq" id="WP_182553354.1">
    <property type="nucleotide sequence ID" value="NZ_QGAQ01000015.1"/>
</dbReference>
<comment type="caution">
    <text evidence="1">The sequence shown here is derived from an EMBL/GenBank/DDBJ whole genome shotgun (WGS) entry which is preliminary data.</text>
</comment>
<sequence>MNSSSANTARSRASSPGAILLSLVVLGLVIWGIADRLSALSDWVSSNKIREREEALLTGKAVDDSTVVLTTQKDPTGVRQVYYKFGHSEYAKALRDAGIGCRFYTPEGTAYSFAQYKTTDPIPFDKVPTGVWVKGTCDIDQIGGVDLARIQE</sequence>